<organism evidence="7 8">
    <name type="scientific">Microlunatus aurantiacus</name>
    <dbReference type="NCBI Taxonomy" id="446786"/>
    <lineage>
        <taxon>Bacteria</taxon>
        <taxon>Bacillati</taxon>
        <taxon>Actinomycetota</taxon>
        <taxon>Actinomycetes</taxon>
        <taxon>Propionibacteriales</taxon>
        <taxon>Propionibacteriaceae</taxon>
        <taxon>Microlunatus</taxon>
    </lineage>
</organism>
<evidence type="ECO:0000256" key="3">
    <source>
        <dbReference type="SAM" id="MobiDB-lite"/>
    </source>
</evidence>
<dbReference type="InterPro" id="IPR013595">
    <property type="entry name" value="Pept_S33_TAP-like_C"/>
</dbReference>
<feature type="domain" description="Peptidase S33 tripeptidyl aminopeptidase-like C-terminal" evidence="6">
    <location>
        <begin position="443"/>
        <end position="547"/>
    </location>
</feature>
<dbReference type="PANTHER" id="PTHR43248:SF30">
    <property type="entry name" value="AB HYDROLASE-1 DOMAIN-CONTAINING PROTEIN"/>
    <property type="match status" value="1"/>
</dbReference>
<dbReference type="InterPro" id="IPR006311">
    <property type="entry name" value="TAT_signal"/>
</dbReference>
<keyword evidence="2 7" id="KW-0378">Hydrolase</keyword>
<dbReference type="Pfam" id="PF00561">
    <property type="entry name" value="Abhydrolase_1"/>
    <property type="match status" value="1"/>
</dbReference>
<feature type="compositionally biased region" description="Pro residues" evidence="3">
    <location>
        <begin position="576"/>
        <end position="585"/>
    </location>
</feature>
<evidence type="ECO:0000259" key="6">
    <source>
        <dbReference type="Pfam" id="PF08386"/>
    </source>
</evidence>
<dbReference type="PANTHER" id="PTHR43248">
    <property type="entry name" value="2-SUCCINYL-6-HYDROXY-2,4-CYCLOHEXADIENE-1-CARBOXYLATE SYNTHASE"/>
    <property type="match status" value="1"/>
</dbReference>
<sequence>MRPLSRRLFAMASAMALTAGLLSVSTAPAADAATSSTSKVEKRRSKAVKTPKLKWYTCYGYAKCATVKVPLDYDKPKGKKVELAVLKVPAKNQKRKIGSLFVNPGGPGGSGTEIAYGSPYFLSPAVTDRFDVVGFDPRGVAFSQNVKCFSSPRTGSPVSDKISSVAFPYGAAQEKAFKKVYDKHAKGCSTTGKPLSGAMSTAEVARDMDLLRRAVGDKKLTYLGFSYGSYLGEVYANLYPDRVRALAVDGVLDPARWAGTKKTQSTPIGARLGSAEGASKALNRALLLCDRVGEAYCSFAGGNPVANYEKIAQKLRKGPLTVVDEESGEQFVVTYADFVGTSLGILYSQYYTAEDLTWFASYVGQLTGVTPATAPRQQTTQALITLTKKIKAEQQRRPLPGKRLGFPYDNSVDAFQTIACTDSRNSKNLADFGRLANAADKRAPYFGRLWLWNLAGCSSTKWTVKDEDAYRGPWTKRTSTPVLIVGNYWDPATNYAGALSTSKRLPNSRLLSSNSWGHTAYGTSECVTDAVDTYLLTKKVPAPGKVCTGEYTPFADPIQEDSTKRSRAKEQNSPVAVPPAKPGLR</sequence>
<dbReference type="SUPFAM" id="SSF53474">
    <property type="entry name" value="alpha/beta-Hydrolases"/>
    <property type="match status" value="1"/>
</dbReference>
<feature type="chain" id="PRO_5045745599" evidence="4">
    <location>
        <begin position="30"/>
        <end position="585"/>
    </location>
</feature>
<keyword evidence="8" id="KW-1185">Reference proteome</keyword>
<dbReference type="InterPro" id="IPR029058">
    <property type="entry name" value="AB_hydrolase_fold"/>
</dbReference>
<name>A0ABP7CRJ0_9ACTN</name>
<dbReference type="Gene3D" id="3.40.50.1820">
    <property type="entry name" value="alpha/beta hydrolase"/>
    <property type="match status" value="1"/>
</dbReference>
<evidence type="ECO:0000256" key="1">
    <source>
        <dbReference type="ARBA" id="ARBA00010088"/>
    </source>
</evidence>
<dbReference type="PROSITE" id="PS51318">
    <property type="entry name" value="TAT"/>
    <property type="match status" value="1"/>
</dbReference>
<accession>A0ABP7CRJ0</accession>
<feature type="region of interest" description="Disordered" evidence="3">
    <location>
        <begin position="551"/>
        <end position="585"/>
    </location>
</feature>
<feature type="domain" description="AB hydrolase-1" evidence="5">
    <location>
        <begin position="100"/>
        <end position="254"/>
    </location>
</feature>
<dbReference type="Pfam" id="PF08386">
    <property type="entry name" value="Abhydrolase_4"/>
    <property type="match status" value="1"/>
</dbReference>
<feature type="signal peptide" evidence="4">
    <location>
        <begin position="1"/>
        <end position="29"/>
    </location>
</feature>
<proteinExistence type="inferred from homology"/>
<dbReference type="Proteomes" id="UP001500051">
    <property type="component" value="Unassembled WGS sequence"/>
</dbReference>
<feature type="compositionally biased region" description="Basic and acidic residues" evidence="3">
    <location>
        <begin position="561"/>
        <end position="570"/>
    </location>
</feature>
<evidence type="ECO:0000259" key="5">
    <source>
        <dbReference type="Pfam" id="PF00561"/>
    </source>
</evidence>
<evidence type="ECO:0000313" key="8">
    <source>
        <dbReference type="Proteomes" id="UP001500051"/>
    </source>
</evidence>
<dbReference type="InterPro" id="IPR000073">
    <property type="entry name" value="AB_hydrolase_1"/>
</dbReference>
<evidence type="ECO:0000313" key="7">
    <source>
        <dbReference type="EMBL" id="GAA3695186.1"/>
    </source>
</evidence>
<dbReference type="GO" id="GO:0016787">
    <property type="term" value="F:hydrolase activity"/>
    <property type="evidence" value="ECO:0007669"/>
    <property type="project" value="UniProtKB-KW"/>
</dbReference>
<dbReference type="EMBL" id="BAAAYX010000002">
    <property type="protein sequence ID" value="GAA3695186.1"/>
    <property type="molecule type" value="Genomic_DNA"/>
</dbReference>
<keyword evidence="4" id="KW-0732">Signal</keyword>
<evidence type="ECO:0000256" key="4">
    <source>
        <dbReference type="SAM" id="SignalP"/>
    </source>
</evidence>
<gene>
    <name evidence="7" type="ORF">GCM10022204_08710</name>
</gene>
<comment type="similarity">
    <text evidence="1">Belongs to the peptidase S33 family.</text>
</comment>
<reference evidence="8" key="1">
    <citation type="journal article" date="2019" name="Int. J. Syst. Evol. Microbiol.">
        <title>The Global Catalogue of Microorganisms (GCM) 10K type strain sequencing project: providing services to taxonomists for standard genome sequencing and annotation.</title>
        <authorList>
            <consortium name="The Broad Institute Genomics Platform"/>
            <consortium name="The Broad Institute Genome Sequencing Center for Infectious Disease"/>
            <person name="Wu L."/>
            <person name="Ma J."/>
        </authorList>
    </citation>
    <scope>NUCLEOTIDE SEQUENCE [LARGE SCALE GENOMIC DNA]</scope>
    <source>
        <strain evidence="8">JCM 16548</strain>
    </source>
</reference>
<dbReference type="InterPro" id="IPR051601">
    <property type="entry name" value="Serine_prot/Carboxylest_S33"/>
</dbReference>
<comment type="caution">
    <text evidence="7">The sequence shown here is derived from an EMBL/GenBank/DDBJ whole genome shotgun (WGS) entry which is preliminary data.</text>
</comment>
<evidence type="ECO:0000256" key="2">
    <source>
        <dbReference type="ARBA" id="ARBA00022801"/>
    </source>
</evidence>
<protein>
    <submittedName>
        <fullName evidence="7">Alpha/beta hydrolase</fullName>
    </submittedName>
</protein>